<evidence type="ECO:0000256" key="4">
    <source>
        <dbReference type="ARBA" id="ARBA00004613"/>
    </source>
</evidence>
<evidence type="ECO:0000256" key="6">
    <source>
        <dbReference type="ARBA" id="ARBA00014116"/>
    </source>
</evidence>
<evidence type="ECO:0000256" key="8">
    <source>
        <dbReference type="ARBA" id="ARBA00022645"/>
    </source>
</evidence>
<evidence type="ECO:0000256" key="9">
    <source>
        <dbReference type="ARBA" id="ARBA00022670"/>
    </source>
</evidence>
<keyword evidence="19" id="KW-0458">Lysosome</keyword>
<keyword evidence="11 23" id="KW-0732">Signal</keyword>
<feature type="transmembrane region" description="Helical" evidence="22">
    <location>
        <begin position="481"/>
        <end position="501"/>
    </location>
</feature>
<evidence type="ECO:0000256" key="1">
    <source>
        <dbReference type="ARBA" id="ARBA00004240"/>
    </source>
</evidence>
<comment type="caution">
    <text evidence="25">The sequence shown here is derived from an EMBL/GenBank/DDBJ whole genome shotgun (WGS) entry which is preliminary data.</text>
</comment>
<evidence type="ECO:0000256" key="19">
    <source>
        <dbReference type="ARBA" id="ARBA00023228"/>
    </source>
</evidence>
<dbReference type="GO" id="GO:0006508">
    <property type="term" value="P:proteolysis"/>
    <property type="evidence" value="ECO:0007669"/>
    <property type="project" value="UniProtKB-KW"/>
</dbReference>
<feature type="chain" id="PRO_5043944983" description="Carboxypeptidase Q" evidence="23">
    <location>
        <begin position="21"/>
        <end position="502"/>
    </location>
</feature>
<dbReference type="SUPFAM" id="SSF53187">
    <property type="entry name" value="Zn-dependent exopeptidases"/>
    <property type="match status" value="1"/>
</dbReference>
<dbReference type="FunFam" id="3.50.30.30:FF:000009">
    <property type="entry name" value="Carboxypeptidase Q"/>
    <property type="match status" value="1"/>
</dbReference>
<evidence type="ECO:0000256" key="11">
    <source>
        <dbReference type="ARBA" id="ARBA00022729"/>
    </source>
</evidence>
<dbReference type="AlphaFoldDB" id="A0AAV8X2C1"/>
<evidence type="ECO:0000256" key="2">
    <source>
        <dbReference type="ARBA" id="ARBA00004371"/>
    </source>
</evidence>
<feature type="signal peptide" evidence="23">
    <location>
        <begin position="1"/>
        <end position="20"/>
    </location>
</feature>
<comment type="similarity">
    <text evidence="5">Belongs to the peptidase M28 family.</text>
</comment>
<gene>
    <name evidence="25" type="ORF">NQ314_014305</name>
</gene>
<keyword evidence="15" id="KW-0333">Golgi apparatus</keyword>
<keyword evidence="13" id="KW-0256">Endoplasmic reticulum</keyword>
<proteinExistence type="inferred from homology"/>
<keyword evidence="26" id="KW-1185">Reference proteome</keyword>
<dbReference type="InterPro" id="IPR007484">
    <property type="entry name" value="Peptidase_M28"/>
</dbReference>
<dbReference type="EMBL" id="JANEYF010003944">
    <property type="protein sequence ID" value="KAJ8932974.1"/>
    <property type="molecule type" value="Genomic_DNA"/>
</dbReference>
<evidence type="ECO:0000256" key="16">
    <source>
        <dbReference type="ARBA" id="ARBA00023049"/>
    </source>
</evidence>
<dbReference type="GO" id="GO:0005783">
    <property type="term" value="C:endoplasmic reticulum"/>
    <property type="evidence" value="ECO:0007669"/>
    <property type="project" value="UniProtKB-SubCell"/>
</dbReference>
<keyword evidence="18" id="KW-0325">Glycoprotein</keyword>
<evidence type="ECO:0000256" key="5">
    <source>
        <dbReference type="ARBA" id="ARBA00010918"/>
    </source>
</evidence>
<evidence type="ECO:0000256" key="22">
    <source>
        <dbReference type="SAM" id="Phobius"/>
    </source>
</evidence>
<evidence type="ECO:0000256" key="20">
    <source>
        <dbReference type="ARBA" id="ARBA00025833"/>
    </source>
</evidence>
<evidence type="ECO:0000256" key="17">
    <source>
        <dbReference type="ARBA" id="ARBA00023145"/>
    </source>
</evidence>
<keyword evidence="9" id="KW-0645">Protease</keyword>
<evidence type="ECO:0000259" key="24">
    <source>
        <dbReference type="Pfam" id="PF04389"/>
    </source>
</evidence>
<dbReference type="Pfam" id="PF04389">
    <property type="entry name" value="Peptidase_M28"/>
    <property type="match status" value="1"/>
</dbReference>
<evidence type="ECO:0000256" key="3">
    <source>
        <dbReference type="ARBA" id="ARBA00004555"/>
    </source>
</evidence>
<dbReference type="Gene3D" id="3.50.30.30">
    <property type="match status" value="1"/>
</dbReference>
<keyword evidence="10" id="KW-0479">Metal-binding</keyword>
<evidence type="ECO:0000256" key="23">
    <source>
        <dbReference type="SAM" id="SignalP"/>
    </source>
</evidence>
<dbReference type="InterPro" id="IPR039866">
    <property type="entry name" value="CPQ"/>
</dbReference>
<dbReference type="GO" id="GO:0046872">
    <property type="term" value="F:metal ion binding"/>
    <property type="evidence" value="ECO:0007669"/>
    <property type="project" value="UniProtKB-KW"/>
</dbReference>
<dbReference type="GO" id="GO:0004180">
    <property type="term" value="F:carboxypeptidase activity"/>
    <property type="evidence" value="ECO:0007669"/>
    <property type="project" value="UniProtKB-KW"/>
</dbReference>
<name>A0AAV8X2C1_9CUCU</name>
<evidence type="ECO:0000256" key="13">
    <source>
        <dbReference type="ARBA" id="ARBA00022824"/>
    </source>
</evidence>
<dbReference type="GO" id="GO:0070573">
    <property type="term" value="F:metallodipeptidase activity"/>
    <property type="evidence" value="ECO:0007669"/>
    <property type="project" value="InterPro"/>
</dbReference>
<evidence type="ECO:0000256" key="7">
    <source>
        <dbReference type="ARBA" id="ARBA00022525"/>
    </source>
</evidence>
<dbReference type="PANTHER" id="PTHR12053">
    <property type="entry name" value="PROTEASE FAMILY M28 PLASMA GLUTAMATE CARBOXYPEPTIDASE-RELATED"/>
    <property type="match status" value="1"/>
</dbReference>
<keyword evidence="14" id="KW-0862">Zinc</keyword>
<comment type="subcellular location">
    <subcellularLocation>
        <location evidence="1">Endoplasmic reticulum</location>
    </subcellularLocation>
    <subcellularLocation>
        <location evidence="3">Golgi apparatus</location>
    </subcellularLocation>
    <subcellularLocation>
        <location evidence="2">Lysosome</location>
    </subcellularLocation>
    <subcellularLocation>
        <location evidence="4">Secreted</location>
    </subcellularLocation>
</comment>
<evidence type="ECO:0000256" key="15">
    <source>
        <dbReference type="ARBA" id="ARBA00023034"/>
    </source>
</evidence>
<evidence type="ECO:0000256" key="18">
    <source>
        <dbReference type="ARBA" id="ARBA00023180"/>
    </source>
</evidence>
<dbReference type="GO" id="GO:0043171">
    <property type="term" value="P:peptide catabolic process"/>
    <property type="evidence" value="ECO:0007669"/>
    <property type="project" value="TreeGrafter"/>
</dbReference>
<dbReference type="Proteomes" id="UP001162156">
    <property type="component" value="Unassembled WGS sequence"/>
</dbReference>
<sequence length="502" mass="55395">MFRITLFLPVLLLTVTFTKSEDECNLSQELIDEIRSYQTVVDKIIDATTNGQFKGATFKELATFVDKFGARLSGTRSLEDSIDYLLDLMKSYGVQNVHGEDVQVPLWVRGNESAKMLLPRETNLAVLALGGSVGTPDEGIEADVVVVRSLEDLHQNYSNAVAGKIVVFNYEYIRYGVSVSYRRQGPIEAAKHGAVAALIRSVTDFSMNLVHTGQTSYEEGVTKIPAVAITVEDANMFQRYQERGQTVRVKLNIQTESFPEVKSRNTVGEVVGSENPEKVVLVSGHLDSWDVGVGAMDDGGGAFISWYSLVVLKSLGIVPKRTVRAVLWTAEENGMAGVIGYDAAHKDELKDFIFVMESDEGTFTPLGLEFIAGKKRDLHSHRDIEDDDSISNWLLAPINATQAVRSSGGVGSDITIWKDVIPTGSLLNDNGKYFWYHHTKADTMDVLDPDTLDKATALWASVAYVVADLKDDFPRDFSDKGFYTIPNVFYVVLLSLVGLLLH</sequence>
<organism evidence="25 26">
    <name type="scientific">Rhamnusium bicolor</name>
    <dbReference type="NCBI Taxonomy" id="1586634"/>
    <lineage>
        <taxon>Eukaryota</taxon>
        <taxon>Metazoa</taxon>
        <taxon>Ecdysozoa</taxon>
        <taxon>Arthropoda</taxon>
        <taxon>Hexapoda</taxon>
        <taxon>Insecta</taxon>
        <taxon>Pterygota</taxon>
        <taxon>Neoptera</taxon>
        <taxon>Endopterygota</taxon>
        <taxon>Coleoptera</taxon>
        <taxon>Polyphaga</taxon>
        <taxon>Cucujiformia</taxon>
        <taxon>Chrysomeloidea</taxon>
        <taxon>Cerambycidae</taxon>
        <taxon>Lepturinae</taxon>
        <taxon>Rhagiini</taxon>
        <taxon>Rhamnusium</taxon>
    </lineage>
</organism>
<evidence type="ECO:0000256" key="10">
    <source>
        <dbReference type="ARBA" id="ARBA00022723"/>
    </source>
</evidence>
<keyword evidence="16" id="KW-0482">Metalloprotease</keyword>
<keyword evidence="12" id="KW-0378">Hydrolase</keyword>
<dbReference type="GO" id="GO:0005764">
    <property type="term" value="C:lysosome"/>
    <property type="evidence" value="ECO:0007669"/>
    <property type="project" value="UniProtKB-SubCell"/>
</dbReference>
<evidence type="ECO:0000256" key="12">
    <source>
        <dbReference type="ARBA" id="ARBA00022801"/>
    </source>
</evidence>
<accession>A0AAV8X2C1</accession>
<dbReference type="PANTHER" id="PTHR12053:SF3">
    <property type="entry name" value="CARBOXYPEPTIDASE Q"/>
    <property type="match status" value="1"/>
</dbReference>
<evidence type="ECO:0000256" key="21">
    <source>
        <dbReference type="ARBA" id="ARBA00033328"/>
    </source>
</evidence>
<comment type="subunit">
    <text evidence="20">Homodimer. The monomeric form is inactive while the homodimer is active.</text>
</comment>
<evidence type="ECO:0000313" key="25">
    <source>
        <dbReference type="EMBL" id="KAJ8932974.1"/>
    </source>
</evidence>
<evidence type="ECO:0000256" key="14">
    <source>
        <dbReference type="ARBA" id="ARBA00022833"/>
    </source>
</evidence>
<feature type="domain" description="Peptidase M28" evidence="24">
    <location>
        <begin position="265"/>
        <end position="462"/>
    </location>
</feature>
<dbReference type="GO" id="GO:0005615">
    <property type="term" value="C:extracellular space"/>
    <property type="evidence" value="ECO:0007669"/>
    <property type="project" value="TreeGrafter"/>
</dbReference>
<evidence type="ECO:0000313" key="26">
    <source>
        <dbReference type="Proteomes" id="UP001162156"/>
    </source>
</evidence>
<dbReference type="Gene3D" id="3.40.630.10">
    <property type="entry name" value="Zn peptidases"/>
    <property type="match status" value="1"/>
</dbReference>
<keyword evidence="22" id="KW-1133">Transmembrane helix</keyword>
<keyword evidence="8" id="KW-0121">Carboxypeptidase</keyword>
<keyword evidence="17" id="KW-0865">Zymogen</keyword>
<keyword evidence="22" id="KW-0812">Transmembrane</keyword>
<reference evidence="25" key="1">
    <citation type="journal article" date="2023" name="Insect Mol. Biol.">
        <title>Genome sequencing provides insights into the evolution of gene families encoding plant cell wall-degrading enzymes in longhorned beetles.</title>
        <authorList>
            <person name="Shin N.R."/>
            <person name="Okamura Y."/>
            <person name="Kirsch R."/>
            <person name="Pauchet Y."/>
        </authorList>
    </citation>
    <scope>NUCLEOTIDE SEQUENCE</scope>
    <source>
        <strain evidence="25">RBIC_L_NR</strain>
    </source>
</reference>
<dbReference type="GO" id="GO:0005794">
    <property type="term" value="C:Golgi apparatus"/>
    <property type="evidence" value="ECO:0007669"/>
    <property type="project" value="UniProtKB-SubCell"/>
</dbReference>
<keyword evidence="7" id="KW-0964">Secreted</keyword>
<keyword evidence="22" id="KW-0472">Membrane</keyword>
<protein>
    <recommendedName>
        <fullName evidence="6">Carboxypeptidase Q</fullName>
    </recommendedName>
    <alternativeName>
        <fullName evidence="21">Plasma glutamate carboxypeptidase</fullName>
    </alternativeName>
</protein>